<dbReference type="SMART" id="SM00356">
    <property type="entry name" value="ZnF_C3H1"/>
    <property type="match status" value="4"/>
</dbReference>
<reference evidence="13" key="2">
    <citation type="submission" date="2025-08" db="UniProtKB">
        <authorList>
            <consortium name="Ensembl"/>
        </authorList>
    </citation>
    <scope>IDENTIFICATION</scope>
    <source>
        <strain evidence="13">Hd-rR</strain>
    </source>
</reference>
<keyword evidence="6 8" id="KW-0863">Zinc-finger</keyword>
<keyword evidence="3" id="KW-0963">Cytoplasm</keyword>
<feature type="domain" description="C3H1-type" evidence="12">
    <location>
        <begin position="281"/>
        <end position="309"/>
    </location>
</feature>
<comment type="subcellular location">
    <subcellularLocation>
        <location evidence="1">Cytoplasm</location>
    </subcellularLocation>
</comment>
<dbReference type="CDD" id="cd16772">
    <property type="entry name" value="RING-HC_UNKL"/>
    <property type="match status" value="1"/>
</dbReference>
<dbReference type="PANTHER" id="PTHR14493:SF37">
    <property type="entry name" value="E3 UBIQUITIN-PROTEIN LIGASE UNKL-RELATED"/>
    <property type="match status" value="1"/>
</dbReference>
<evidence type="ECO:0000256" key="9">
    <source>
        <dbReference type="SAM" id="Coils"/>
    </source>
</evidence>
<evidence type="ECO:0000256" key="6">
    <source>
        <dbReference type="ARBA" id="ARBA00022771"/>
    </source>
</evidence>
<dbReference type="Pfam" id="PF23261">
    <property type="entry name" value="zf-CCCH_11"/>
    <property type="match status" value="1"/>
</dbReference>
<evidence type="ECO:0000259" key="12">
    <source>
        <dbReference type="PROSITE" id="PS50103"/>
    </source>
</evidence>
<dbReference type="Ensembl" id="ENSORLT00000006391.2">
    <property type="protein sequence ID" value="ENSORLP00000006390.2"/>
    <property type="gene ID" value="ENSORLG00000005070.2"/>
</dbReference>
<evidence type="ECO:0000313" key="14">
    <source>
        <dbReference type="Proteomes" id="UP000001038"/>
    </source>
</evidence>
<feature type="coiled-coil region" evidence="9">
    <location>
        <begin position="568"/>
        <end position="637"/>
    </location>
</feature>
<dbReference type="Bgee" id="ENSORLG00000005070">
    <property type="expression patterns" value="Expressed in testis and 14 other cell types or tissues"/>
</dbReference>
<dbReference type="AlphaFoldDB" id="H2LK40"/>
<dbReference type="PANTHER" id="PTHR14493">
    <property type="entry name" value="UNKEMPT FAMILY MEMBER"/>
    <property type="match status" value="1"/>
</dbReference>
<dbReference type="InterPro" id="IPR036855">
    <property type="entry name" value="Znf_CCCH_sf"/>
</dbReference>
<evidence type="ECO:0000259" key="11">
    <source>
        <dbReference type="PROSITE" id="PS50089"/>
    </source>
</evidence>
<keyword evidence="5" id="KW-0677">Repeat</keyword>
<dbReference type="GO" id="GO:0005737">
    <property type="term" value="C:cytoplasm"/>
    <property type="evidence" value="ECO:0007669"/>
    <property type="project" value="UniProtKB-SubCell"/>
</dbReference>
<dbReference type="InterPro" id="IPR013083">
    <property type="entry name" value="Znf_RING/FYVE/PHD"/>
</dbReference>
<evidence type="ECO:0000256" key="3">
    <source>
        <dbReference type="ARBA" id="ARBA00022490"/>
    </source>
</evidence>
<dbReference type="InterPro" id="IPR001841">
    <property type="entry name" value="Znf_RING"/>
</dbReference>
<dbReference type="Pfam" id="PF18384">
    <property type="entry name" value="zf_CCCH_5"/>
    <property type="match status" value="1"/>
</dbReference>
<dbReference type="Gene3D" id="3.30.40.10">
    <property type="entry name" value="Zinc/RING finger domain, C3HC4 (zinc finger)"/>
    <property type="match status" value="1"/>
</dbReference>
<feature type="zinc finger region" description="C3H1-type" evidence="8">
    <location>
        <begin position="111"/>
        <end position="141"/>
    </location>
</feature>
<gene>
    <name evidence="13" type="primary">UNKL</name>
    <name evidence="13" type="synonym">unkl</name>
</gene>
<evidence type="ECO:0000256" key="7">
    <source>
        <dbReference type="ARBA" id="ARBA00022833"/>
    </source>
</evidence>
<name>H2LK40_ORYLA</name>
<dbReference type="Pfam" id="PF23035">
    <property type="entry name" value="zf-CCCH_UNK-like_4th"/>
    <property type="match status" value="1"/>
</dbReference>
<reference evidence="13" key="3">
    <citation type="submission" date="2025-09" db="UniProtKB">
        <authorList>
            <consortium name="Ensembl"/>
        </authorList>
    </citation>
    <scope>IDENTIFICATION</scope>
    <source>
        <strain evidence="13">Hd-rR</strain>
    </source>
</reference>
<proteinExistence type="inferred from homology"/>
<dbReference type="Proteomes" id="UP000001038">
    <property type="component" value="Chromosome 8"/>
</dbReference>
<keyword evidence="7 8" id="KW-0862">Zinc</keyword>
<dbReference type="HOGENOM" id="CLU_014526_1_0_1"/>
<evidence type="ECO:0000256" key="1">
    <source>
        <dbReference type="ARBA" id="ARBA00004496"/>
    </source>
</evidence>
<dbReference type="InterPro" id="IPR000571">
    <property type="entry name" value="Znf_CCCH"/>
</dbReference>
<feature type="domain" description="RING-type" evidence="11">
    <location>
        <begin position="690"/>
        <end position="725"/>
    </location>
</feature>
<feature type="zinc finger region" description="C3H1-type" evidence="8">
    <location>
        <begin position="239"/>
        <end position="273"/>
    </location>
</feature>
<dbReference type="PROSITE" id="PS50089">
    <property type="entry name" value="ZF_RING_2"/>
    <property type="match status" value="1"/>
</dbReference>
<evidence type="ECO:0000256" key="8">
    <source>
        <dbReference type="PROSITE-ProRule" id="PRU00723"/>
    </source>
</evidence>
<feature type="region of interest" description="Disordered" evidence="10">
    <location>
        <begin position="340"/>
        <end position="363"/>
    </location>
</feature>
<dbReference type="Pfam" id="PF00642">
    <property type="entry name" value="zf-CCCH"/>
    <property type="match status" value="1"/>
</dbReference>
<keyword evidence="9" id="KW-0175">Coiled coil</keyword>
<feature type="zinc finger region" description="C3H1-type" evidence="8">
    <location>
        <begin position="71"/>
        <end position="100"/>
    </location>
</feature>
<keyword evidence="14" id="KW-1185">Reference proteome</keyword>
<protein>
    <submittedName>
        <fullName evidence="13">Unk like zinc finger</fullName>
    </submittedName>
</protein>
<dbReference type="PROSITE" id="PS50103">
    <property type="entry name" value="ZF_C3H1"/>
    <property type="match status" value="4"/>
</dbReference>
<feature type="zinc finger region" description="C3H1-type" evidence="8">
    <location>
        <begin position="281"/>
        <end position="309"/>
    </location>
</feature>
<evidence type="ECO:0000256" key="2">
    <source>
        <dbReference type="ARBA" id="ARBA00008808"/>
    </source>
</evidence>
<feature type="domain" description="C3H1-type" evidence="12">
    <location>
        <begin position="239"/>
        <end position="273"/>
    </location>
</feature>
<dbReference type="InterPro" id="IPR045234">
    <property type="entry name" value="Unkempt-like"/>
</dbReference>
<dbReference type="Pfam" id="PF13920">
    <property type="entry name" value="zf-C3HC4_3"/>
    <property type="match status" value="1"/>
</dbReference>
<feature type="domain" description="C3H1-type" evidence="12">
    <location>
        <begin position="71"/>
        <end position="100"/>
    </location>
</feature>
<dbReference type="SUPFAM" id="SSF90229">
    <property type="entry name" value="CCCH zinc finger"/>
    <property type="match status" value="1"/>
</dbReference>
<dbReference type="InterPro" id="IPR057296">
    <property type="entry name" value="UNK_Znf_5"/>
</dbReference>
<sequence>MPSVSKTAANASPQTEKPTHYTYLKEFRTEQCPLFLQHKCTQHRPFTCFHWHFLNQRRRRPIRRRDGTFNYSPDVYCTKYDETTGICPDGDDCPYLHRTTGDTERKYHLRYYKTGTCIHETDARGHCVKNGLHCAFAHGPHDLRPPVYDIREIQAQEALQNGQLGSGDGIPDLQPGVLASQAMIEKTLTEDPRWQDTNFVLANYKTDQCTKPPRLCRQGYACPHYHNSRDRRRNPRKFKYRSTPCPNVKHGDEWGEPSKCDSGDSCQYCHSRTEQQFHPEIYKSTKCNDMRQTGYCPRGPFCAFAHVERIPSTEETMNSLLSAIQSGSQAQLGSQQYLEGPVGEWNSGGNSTTNTSSSNGQLGSMQNTVFSAVNPLASSFTSSITSSLASSIGSDSSSPTTLSTMNAKATPFYPGSNTVESVIGSALDLNFSDINVASLDKELEEQDNSLGLSSQRVLGGSAPVNIPGSLARSSSFNSSSSLSTSPLSSLSQSLSQSLLSGAVSQQNHAAMLTKQEHGLLGTPTSSSQNSLGLNGGASNIWDFVSGSFSPSPSPVFSSLTSTSSSTDLARLFRELDEAKRKIKQWEEAWHQVKQAFEACQKDAHEAKEQAKTAEAERQLAEQKWEDAERKLKELQGDFDVFCRTPGTPLLRSYGELDQLSLSKLHSIQSQLRNDLDLIDGVIYQLQSKKCIVCQNHDRCVVLQPCQHYVLCENCAPSKAECPYCKTKIVKW</sequence>
<dbReference type="InterPro" id="IPR057295">
    <property type="entry name" value="UNK_Znf_4"/>
</dbReference>
<dbReference type="GO" id="GO:0008270">
    <property type="term" value="F:zinc ion binding"/>
    <property type="evidence" value="ECO:0007669"/>
    <property type="project" value="UniProtKB-KW"/>
</dbReference>
<dbReference type="SUPFAM" id="SSF57997">
    <property type="entry name" value="Tropomyosin"/>
    <property type="match status" value="1"/>
</dbReference>
<feature type="compositionally biased region" description="Low complexity" evidence="10">
    <location>
        <begin position="347"/>
        <end position="360"/>
    </location>
</feature>
<evidence type="ECO:0000256" key="10">
    <source>
        <dbReference type="SAM" id="MobiDB-lite"/>
    </source>
</evidence>
<dbReference type="GeneTree" id="ENSGT00940000158822"/>
<organism evidence="13 14">
    <name type="scientific">Oryzias latipes</name>
    <name type="common">Japanese rice fish</name>
    <name type="synonym">Japanese killifish</name>
    <dbReference type="NCBI Taxonomy" id="8090"/>
    <lineage>
        <taxon>Eukaryota</taxon>
        <taxon>Metazoa</taxon>
        <taxon>Chordata</taxon>
        <taxon>Craniata</taxon>
        <taxon>Vertebrata</taxon>
        <taxon>Euteleostomi</taxon>
        <taxon>Actinopterygii</taxon>
        <taxon>Neopterygii</taxon>
        <taxon>Teleostei</taxon>
        <taxon>Neoteleostei</taxon>
        <taxon>Acanthomorphata</taxon>
        <taxon>Ovalentaria</taxon>
        <taxon>Atherinomorphae</taxon>
        <taxon>Beloniformes</taxon>
        <taxon>Adrianichthyidae</taxon>
        <taxon>Oryziinae</taxon>
        <taxon>Oryzias</taxon>
    </lineage>
</organism>
<keyword evidence="4 8" id="KW-0479">Metal-binding</keyword>
<evidence type="ECO:0000313" key="13">
    <source>
        <dbReference type="Ensembl" id="ENSORLP00000006390.2"/>
    </source>
</evidence>
<reference evidence="13 14" key="1">
    <citation type="journal article" date="2007" name="Nature">
        <title>The medaka draft genome and insights into vertebrate genome evolution.</title>
        <authorList>
            <person name="Kasahara M."/>
            <person name="Naruse K."/>
            <person name="Sasaki S."/>
            <person name="Nakatani Y."/>
            <person name="Qu W."/>
            <person name="Ahsan B."/>
            <person name="Yamada T."/>
            <person name="Nagayasu Y."/>
            <person name="Doi K."/>
            <person name="Kasai Y."/>
            <person name="Jindo T."/>
            <person name="Kobayashi D."/>
            <person name="Shimada A."/>
            <person name="Toyoda A."/>
            <person name="Kuroki Y."/>
            <person name="Fujiyama A."/>
            <person name="Sasaki T."/>
            <person name="Shimizu A."/>
            <person name="Asakawa S."/>
            <person name="Shimizu N."/>
            <person name="Hashimoto S."/>
            <person name="Yang J."/>
            <person name="Lee Y."/>
            <person name="Matsushima K."/>
            <person name="Sugano S."/>
            <person name="Sakaizumi M."/>
            <person name="Narita T."/>
            <person name="Ohishi K."/>
            <person name="Haga S."/>
            <person name="Ohta F."/>
            <person name="Nomoto H."/>
            <person name="Nogata K."/>
            <person name="Morishita T."/>
            <person name="Endo T."/>
            <person name="Shin-I T."/>
            <person name="Takeda H."/>
            <person name="Morishita S."/>
            <person name="Kohara Y."/>
        </authorList>
    </citation>
    <scope>NUCLEOTIDE SEQUENCE [LARGE SCALE GENOMIC DNA]</scope>
    <source>
        <strain evidence="13 14">Hd-rR</strain>
    </source>
</reference>
<accession>H2LK40</accession>
<comment type="similarity">
    <text evidence="2">Belongs to the unkempt family.</text>
</comment>
<evidence type="ECO:0000256" key="5">
    <source>
        <dbReference type="ARBA" id="ARBA00022737"/>
    </source>
</evidence>
<feature type="domain" description="C3H1-type" evidence="12">
    <location>
        <begin position="111"/>
        <end position="141"/>
    </location>
</feature>
<dbReference type="InterPro" id="IPR040594">
    <property type="entry name" value="UNK_Znf_1"/>
</dbReference>
<dbReference type="Pfam" id="PF25427">
    <property type="entry name" value="zf-CCCH_UNK"/>
    <property type="match status" value="1"/>
</dbReference>
<evidence type="ECO:0000256" key="4">
    <source>
        <dbReference type="ARBA" id="ARBA00022723"/>
    </source>
</evidence>